<feature type="transmembrane region" description="Helical" evidence="1">
    <location>
        <begin position="12"/>
        <end position="34"/>
    </location>
</feature>
<reference evidence="2 3" key="1">
    <citation type="submission" date="2018-04" db="EMBL/GenBank/DDBJ databases">
        <title>Pelagivirga bohaiensis gen. nov., sp. nov., a bacterium isolated from the Bohai Sea.</title>
        <authorList>
            <person name="Ji X."/>
        </authorList>
    </citation>
    <scope>NUCLEOTIDE SEQUENCE [LARGE SCALE GENOMIC DNA]</scope>
    <source>
        <strain evidence="2 3">BH-SD19</strain>
    </source>
</reference>
<accession>A0A2T7G655</accession>
<protein>
    <recommendedName>
        <fullName evidence="4">DUF3566 domain-containing protein</fullName>
    </recommendedName>
</protein>
<dbReference type="EMBL" id="QCYH01000006">
    <property type="protein sequence ID" value="PVA09898.1"/>
    <property type="molecule type" value="Genomic_DNA"/>
</dbReference>
<comment type="caution">
    <text evidence="2">The sequence shown here is derived from an EMBL/GenBank/DDBJ whole genome shotgun (WGS) entry which is preliminary data.</text>
</comment>
<keyword evidence="1" id="KW-1133">Transmembrane helix</keyword>
<gene>
    <name evidence="2" type="ORF">DC366_12375</name>
</gene>
<dbReference type="AlphaFoldDB" id="A0A2T7G655"/>
<evidence type="ECO:0000313" key="3">
    <source>
        <dbReference type="Proteomes" id="UP000244446"/>
    </source>
</evidence>
<proteinExistence type="predicted"/>
<feature type="transmembrane region" description="Helical" evidence="1">
    <location>
        <begin position="46"/>
        <end position="74"/>
    </location>
</feature>
<evidence type="ECO:0008006" key="4">
    <source>
        <dbReference type="Google" id="ProtNLM"/>
    </source>
</evidence>
<organism evidence="2 3">
    <name type="scientific">Pelagivirga sediminicola</name>
    <dbReference type="NCBI Taxonomy" id="2170575"/>
    <lineage>
        <taxon>Bacteria</taxon>
        <taxon>Pseudomonadati</taxon>
        <taxon>Pseudomonadota</taxon>
        <taxon>Alphaproteobacteria</taxon>
        <taxon>Rhodobacterales</taxon>
        <taxon>Paracoccaceae</taxon>
        <taxon>Pelagivirga</taxon>
    </lineage>
</organism>
<dbReference type="OrthoDB" id="7871282at2"/>
<dbReference type="Proteomes" id="UP000244446">
    <property type="component" value="Unassembled WGS sequence"/>
</dbReference>
<name>A0A2T7G655_9RHOB</name>
<keyword evidence="1" id="KW-0812">Transmembrane</keyword>
<keyword evidence="3" id="KW-1185">Reference proteome</keyword>
<keyword evidence="1" id="KW-0472">Membrane</keyword>
<dbReference type="RefSeq" id="WP_108692520.1">
    <property type="nucleotide sequence ID" value="NZ_QCYH01000006.1"/>
</dbReference>
<evidence type="ECO:0000313" key="2">
    <source>
        <dbReference type="EMBL" id="PVA09898.1"/>
    </source>
</evidence>
<sequence>MRDFFIQSLEKLIGIIIVLMGIGVIIGFLGITFGGGYGPYGQSGGLISGLLFLIGGAIYVILMGGFMYLGVGIYQNTLRTAKAMEKMTAGQ</sequence>
<evidence type="ECO:0000256" key="1">
    <source>
        <dbReference type="SAM" id="Phobius"/>
    </source>
</evidence>